<dbReference type="SUPFAM" id="SSF48726">
    <property type="entry name" value="Immunoglobulin"/>
    <property type="match status" value="1"/>
</dbReference>
<comment type="subcellular location">
    <subcellularLocation>
        <location evidence="1">Membrane</location>
    </subcellularLocation>
</comment>
<name>A0ABM0QIS4_GALVR</name>
<evidence type="ECO:0000256" key="10">
    <source>
        <dbReference type="PROSITE-ProRule" id="PRU00352"/>
    </source>
</evidence>
<evidence type="ECO:0000313" key="15">
    <source>
        <dbReference type="Proteomes" id="UP000694923"/>
    </source>
</evidence>
<dbReference type="PROSITE" id="PS50835">
    <property type="entry name" value="IG_LIKE"/>
    <property type="match status" value="1"/>
</dbReference>
<reference evidence="16" key="1">
    <citation type="submission" date="2025-08" db="UniProtKB">
        <authorList>
            <consortium name="RefSeq"/>
        </authorList>
    </citation>
    <scope>IDENTIFICATION</scope>
</reference>
<evidence type="ECO:0000259" key="13">
    <source>
        <dbReference type="PROSITE" id="PS50835"/>
    </source>
</evidence>
<gene>
    <name evidence="16" type="primary">SEMA4D</name>
</gene>
<evidence type="ECO:0000256" key="9">
    <source>
        <dbReference type="ARBA" id="ARBA00023319"/>
    </source>
</evidence>
<feature type="domain" description="Sema" evidence="14">
    <location>
        <begin position="19"/>
        <end position="500"/>
    </location>
</feature>
<sequence>MRMCTPTGGLLTALVVVFGTAVAFAPIPRITWEHKEVRLVQFHEPGIYNYSALLLSEDEDTLYIGAREAVFAVNALDIAEKQHEVYWKVSEDKKAKCAEKGKSKQTECLNYIRVLQPLSATALYVCGTNAFQPACDHLNLTTFKFLGKNEDGKGRCPFDPAHSYTSVMVDGELYSGTSYNFLGSEPIISRNSSHSPLRTEYAIPWLNEPSFVFADVIRKSPDGSSGEDDRVYFFFTEVSVEYEFVFKLMIPRVARVCKGDQGGLRTLQKKWTSFLKARLICSRPDSSLVFNVLQDVFVLRSPGLKEPVFYALFTPQLNNVGLSAVCTYNLSTAEEVFSRGKYMQSATVEQSHTKWVRYNGPVPKPRPGACIDSEARAANYTSSLNLPDKTLQFVKDHPLMDDSVTPMDNRPRLIKKDVNYTQIVVDRTHALDGTAYDVMFVGTDRGALHKAVSLESEVHVIEETQLFQDFQPVQTLLLSSKKGRRFVYAGSNSGVVQAPLAFCRKHSTCQDCVLARDPYCAWSPTASACIVLHQAEGPSRGWIQDMGGEASACPDKVKESYGPHFFKHGGTAELKCSQKSNLARVVWKFQNSVLKAESPKYGLMGRKNLLIFNLSEGDSGVYQCLSEERVRNKTVSQVVAKHVLEVKVGPQTPAAPASPATQTEGHGRAPKVSAASTQGSSAPTPAVRATSPGAVTPPAKLVPTNLSCEPKIVINTDPQLHAEKTMYLKSSDNRLLMSLFLFFFLLFLGLFFYNCYKGFLPGQCLKFRSALLLGKKPKSDFSDREQSLKETLVEPASFSQQNGEQPRPALDTGYETEQDTIASKVPTDREDSQRIDDLSARDKPFDVKCELKFADSDADGD</sequence>
<protein>
    <submittedName>
        <fullName evidence="16">Semaphorin-4D</fullName>
    </submittedName>
</protein>
<dbReference type="GeneID" id="103588376"/>
<accession>A0ABM0QIS4</accession>
<evidence type="ECO:0000256" key="2">
    <source>
        <dbReference type="ARBA" id="ARBA00009492"/>
    </source>
</evidence>
<keyword evidence="9" id="KW-0393">Immunoglobulin domain</keyword>
<evidence type="ECO:0000256" key="8">
    <source>
        <dbReference type="ARBA" id="ARBA00023180"/>
    </source>
</evidence>
<keyword evidence="15" id="KW-1185">Reference proteome</keyword>
<keyword evidence="5" id="KW-0524">Neurogenesis</keyword>
<keyword evidence="12" id="KW-1133">Transmembrane helix</keyword>
<dbReference type="InterPro" id="IPR001627">
    <property type="entry name" value="Semap_dom"/>
</dbReference>
<feature type="compositionally biased region" description="Low complexity" evidence="11">
    <location>
        <begin position="650"/>
        <end position="663"/>
    </location>
</feature>
<feature type="compositionally biased region" description="Basic and acidic residues" evidence="11">
    <location>
        <begin position="826"/>
        <end position="839"/>
    </location>
</feature>
<dbReference type="SMART" id="SM00408">
    <property type="entry name" value="IGc2"/>
    <property type="match status" value="1"/>
</dbReference>
<keyword evidence="8" id="KW-0325">Glycoprotein</keyword>
<evidence type="ECO:0000256" key="7">
    <source>
        <dbReference type="ARBA" id="ARBA00023157"/>
    </source>
</evidence>
<evidence type="ECO:0000313" key="16">
    <source>
        <dbReference type="RefSeq" id="XP_008568265.1"/>
    </source>
</evidence>
<keyword evidence="3" id="KW-0217">Developmental protein</keyword>
<evidence type="ECO:0000256" key="3">
    <source>
        <dbReference type="ARBA" id="ARBA00022473"/>
    </source>
</evidence>
<dbReference type="InterPro" id="IPR016201">
    <property type="entry name" value="PSI"/>
</dbReference>
<dbReference type="Pfam" id="PF01403">
    <property type="entry name" value="Sema"/>
    <property type="match status" value="1"/>
</dbReference>
<dbReference type="Proteomes" id="UP000694923">
    <property type="component" value="Unplaced"/>
</dbReference>
<dbReference type="InterPro" id="IPR015943">
    <property type="entry name" value="WD40/YVTN_repeat-like_dom_sf"/>
</dbReference>
<evidence type="ECO:0000256" key="1">
    <source>
        <dbReference type="ARBA" id="ARBA00004370"/>
    </source>
</evidence>
<keyword evidence="6 12" id="KW-0472">Membrane</keyword>
<evidence type="ECO:0000256" key="11">
    <source>
        <dbReference type="SAM" id="MobiDB-lite"/>
    </source>
</evidence>
<dbReference type="Gene3D" id="3.30.1680.10">
    <property type="entry name" value="ligand-binding face of the semaphorins, domain 2"/>
    <property type="match status" value="1"/>
</dbReference>
<dbReference type="Gene3D" id="2.130.10.10">
    <property type="entry name" value="YVTN repeat-like/Quinoprotein amine dehydrogenase"/>
    <property type="match status" value="1"/>
</dbReference>
<dbReference type="InterPro" id="IPR036352">
    <property type="entry name" value="Semap_dom_sf"/>
</dbReference>
<dbReference type="InterPro" id="IPR013151">
    <property type="entry name" value="Immunoglobulin_dom"/>
</dbReference>
<feature type="region of interest" description="Disordered" evidence="11">
    <location>
        <begin position="650"/>
        <end position="694"/>
    </location>
</feature>
<dbReference type="Pfam" id="PF00047">
    <property type="entry name" value="ig"/>
    <property type="match status" value="1"/>
</dbReference>
<keyword evidence="4" id="KW-0221">Differentiation</keyword>
<dbReference type="InterPro" id="IPR013783">
    <property type="entry name" value="Ig-like_fold"/>
</dbReference>
<dbReference type="PROSITE" id="PS51004">
    <property type="entry name" value="SEMA"/>
    <property type="match status" value="1"/>
</dbReference>
<evidence type="ECO:0000256" key="5">
    <source>
        <dbReference type="ARBA" id="ARBA00022902"/>
    </source>
</evidence>
<dbReference type="SMART" id="SM00630">
    <property type="entry name" value="Sema"/>
    <property type="match status" value="1"/>
</dbReference>
<dbReference type="InterPro" id="IPR003598">
    <property type="entry name" value="Ig_sub2"/>
</dbReference>
<dbReference type="InterPro" id="IPR007110">
    <property type="entry name" value="Ig-like_dom"/>
</dbReference>
<organism evidence="15 16">
    <name type="scientific">Galeopterus variegatus</name>
    <name type="common">Malayan flying lemur</name>
    <name type="synonym">Cynocephalus variegatus</name>
    <dbReference type="NCBI Taxonomy" id="482537"/>
    <lineage>
        <taxon>Eukaryota</taxon>
        <taxon>Metazoa</taxon>
        <taxon>Chordata</taxon>
        <taxon>Craniata</taxon>
        <taxon>Vertebrata</taxon>
        <taxon>Euteleostomi</taxon>
        <taxon>Mammalia</taxon>
        <taxon>Eutheria</taxon>
        <taxon>Euarchontoglires</taxon>
        <taxon>Dermoptera</taxon>
        <taxon>Cynocephalidae</taxon>
        <taxon>Galeopterus</taxon>
    </lineage>
</organism>
<evidence type="ECO:0000256" key="4">
    <source>
        <dbReference type="ARBA" id="ARBA00022782"/>
    </source>
</evidence>
<dbReference type="Pfam" id="PF01437">
    <property type="entry name" value="PSI"/>
    <property type="match status" value="1"/>
</dbReference>
<keyword evidence="7" id="KW-1015">Disulfide bond</keyword>
<dbReference type="Gene3D" id="2.60.40.10">
    <property type="entry name" value="Immunoglobulins"/>
    <property type="match status" value="1"/>
</dbReference>
<dbReference type="SUPFAM" id="SSF101912">
    <property type="entry name" value="Sema domain"/>
    <property type="match status" value="1"/>
</dbReference>
<feature type="transmembrane region" description="Helical" evidence="12">
    <location>
        <begin position="735"/>
        <end position="756"/>
    </location>
</feature>
<dbReference type="PANTHER" id="PTHR11036:SF18">
    <property type="entry name" value="SEMAPHORIN-4D"/>
    <property type="match status" value="1"/>
</dbReference>
<dbReference type="SUPFAM" id="SSF103575">
    <property type="entry name" value="Plexin repeat"/>
    <property type="match status" value="1"/>
</dbReference>
<dbReference type="PANTHER" id="PTHR11036">
    <property type="entry name" value="SEMAPHORIN"/>
    <property type="match status" value="1"/>
</dbReference>
<evidence type="ECO:0000256" key="6">
    <source>
        <dbReference type="ARBA" id="ARBA00023136"/>
    </source>
</evidence>
<dbReference type="SMART" id="SM00423">
    <property type="entry name" value="PSI"/>
    <property type="match status" value="1"/>
</dbReference>
<proteinExistence type="inferred from homology"/>
<keyword evidence="12" id="KW-0812">Transmembrane</keyword>
<comment type="caution">
    <text evidence="10">Lacks conserved residue(s) required for the propagation of feature annotation.</text>
</comment>
<dbReference type="RefSeq" id="XP_008568265.1">
    <property type="nucleotide sequence ID" value="XM_008570043.1"/>
</dbReference>
<dbReference type="InterPro" id="IPR027231">
    <property type="entry name" value="Semaphorin"/>
</dbReference>
<dbReference type="InterPro" id="IPR036179">
    <property type="entry name" value="Ig-like_dom_sf"/>
</dbReference>
<evidence type="ECO:0000259" key="14">
    <source>
        <dbReference type="PROSITE" id="PS51004"/>
    </source>
</evidence>
<feature type="region of interest" description="Disordered" evidence="11">
    <location>
        <begin position="792"/>
        <end position="839"/>
    </location>
</feature>
<feature type="compositionally biased region" description="Polar residues" evidence="11">
    <location>
        <begin position="674"/>
        <end position="683"/>
    </location>
</feature>
<dbReference type="InterPro" id="IPR002165">
    <property type="entry name" value="Plexin_repeat"/>
</dbReference>
<dbReference type="CDD" id="cd11259">
    <property type="entry name" value="Sema_4D"/>
    <property type="match status" value="1"/>
</dbReference>
<feature type="domain" description="Ig-like" evidence="13">
    <location>
        <begin position="554"/>
        <end position="636"/>
    </location>
</feature>
<evidence type="ECO:0000256" key="12">
    <source>
        <dbReference type="SAM" id="Phobius"/>
    </source>
</evidence>
<comment type="similarity">
    <text evidence="2">Belongs to the semaphorin family.</text>
</comment>